<organism evidence="1 2">
    <name type="scientific">Terrisporobacter muris</name>
    <dbReference type="NCBI Taxonomy" id="2963284"/>
    <lineage>
        <taxon>Bacteria</taxon>
        <taxon>Bacillati</taxon>
        <taxon>Bacillota</taxon>
        <taxon>Clostridia</taxon>
        <taxon>Peptostreptococcales</taxon>
        <taxon>Peptostreptococcaceae</taxon>
        <taxon>Terrisporobacter</taxon>
    </lineage>
</organism>
<protein>
    <submittedName>
        <fullName evidence="1">Uncharacterized protein</fullName>
    </submittedName>
</protein>
<name>A0A9X2MF79_9FIRM</name>
<reference evidence="1" key="1">
    <citation type="submission" date="2022-07" db="EMBL/GenBank/DDBJ databases">
        <title>Enhanced cultured diversity of the mouse gut microbiota enables custom-made synthetic communities.</title>
        <authorList>
            <person name="Afrizal A."/>
        </authorList>
    </citation>
    <scope>NUCLEOTIDE SEQUENCE</scope>
    <source>
        <strain evidence="1">DSM 29186</strain>
    </source>
</reference>
<comment type="caution">
    <text evidence="1">The sequence shown here is derived from an EMBL/GenBank/DDBJ whole genome shotgun (WGS) entry which is preliminary data.</text>
</comment>
<proteinExistence type="predicted"/>
<dbReference type="Proteomes" id="UP001140817">
    <property type="component" value="Unassembled WGS sequence"/>
</dbReference>
<keyword evidence="2" id="KW-1185">Reference proteome</keyword>
<sequence length="64" mass="7295">MALQNICNNFDSIFLLTYTASLKDNNIDAVVLFGLEFMKKCSNLYCKNGRILGELKNEREGFNV</sequence>
<dbReference type="EMBL" id="JANKBY010000087">
    <property type="protein sequence ID" value="MCR1822891.1"/>
    <property type="molecule type" value="Genomic_DNA"/>
</dbReference>
<dbReference type="AlphaFoldDB" id="A0A9X2MF79"/>
<evidence type="ECO:0000313" key="2">
    <source>
        <dbReference type="Proteomes" id="UP001140817"/>
    </source>
</evidence>
<gene>
    <name evidence="1" type="ORF">NSA58_08835</name>
</gene>
<evidence type="ECO:0000313" key="1">
    <source>
        <dbReference type="EMBL" id="MCR1822891.1"/>
    </source>
</evidence>
<accession>A0A9X2MF79</accession>